<dbReference type="InterPro" id="IPR058136">
    <property type="entry name" value="AmpC"/>
</dbReference>
<dbReference type="InterPro" id="IPR001466">
    <property type="entry name" value="Beta-lactam-related"/>
</dbReference>
<protein>
    <recommendedName>
        <fullName evidence="3 6">Beta-lactamase</fullName>
        <ecNumber evidence="3 6">3.5.2.6</ecNumber>
    </recommendedName>
</protein>
<dbReference type="Pfam" id="PF00144">
    <property type="entry name" value="Beta-lactamase"/>
    <property type="match status" value="1"/>
</dbReference>
<dbReference type="GO" id="GO:0046677">
    <property type="term" value="P:response to antibiotic"/>
    <property type="evidence" value="ECO:0007669"/>
    <property type="project" value="UniProtKB-UniRule"/>
</dbReference>
<dbReference type="PROSITE" id="PS00336">
    <property type="entry name" value="BETA_LACTAMASE_C"/>
    <property type="match status" value="1"/>
</dbReference>
<dbReference type="EC" id="3.5.2.6" evidence="3 6"/>
<dbReference type="RefSeq" id="WP_150591385.1">
    <property type="nucleotide sequence ID" value="NZ_CABPSH010000016.1"/>
</dbReference>
<proteinExistence type="inferred from homology"/>
<dbReference type="InterPro" id="IPR001586">
    <property type="entry name" value="Beta-lactam_class-C_AS"/>
</dbReference>
<dbReference type="SUPFAM" id="SSF56601">
    <property type="entry name" value="beta-lactamase/transpeptidase-like"/>
    <property type="match status" value="1"/>
</dbReference>
<feature type="chain" id="PRO_5022683218" description="Beta-lactamase" evidence="7">
    <location>
        <begin position="30"/>
        <end position="408"/>
    </location>
</feature>
<evidence type="ECO:0000256" key="3">
    <source>
        <dbReference type="ARBA" id="ARBA00012865"/>
    </source>
</evidence>
<dbReference type="GO" id="GO:0017001">
    <property type="term" value="P:antibiotic catabolic process"/>
    <property type="evidence" value="ECO:0007669"/>
    <property type="project" value="InterPro"/>
</dbReference>
<dbReference type="InterPro" id="IPR012338">
    <property type="entry name" value="Beta-lactam/transpept-like"/>
</dbReference>
<dbReference type="PANTHER" id="PTHR46825">
    <property type="entry name" value="D-ALANYL-D-ALANINE-CARBOXYPEPTIDASE/ENDOPEPTIDASE AMPH"/>
    <property type="match status" value="1"/>
</dbReference>
<organism evidence="9 10">
    <name type="scientific">Pandoraea eparura</name>
    <dbReference type="NCBI Taxonomy" id="2508291"/>
    <lineage>
        <taxon>Bacteria</taxon>
        <taxon>Pseudomonadati</taxon>
        <taxon>Pseudomonadota</taxon>
        <taxon>Betaproteobacteria</taxon>
        <taxon>Burkholderiales</taxon>
        <taxon>Burkholderiaceae</taxon>
        <taxon>Pandoraea</taxon>
    </lineage>
</organism>
<keyword evidence="5 6" id="KW-0046">Antibiotic resistance</keyword>
<evidence type="ECO:0000256" key="4">
    <source>
        <dbReference type="ARBA" id="ARBA00022801"/>
    </source>
</evidence>
<comment type="similarity">
    <text evidence="2 6">Belongs to the class-C beta-lactamase family.</text>
</comment>
<evidence type="ECO:0000313" key="9">
    <source>
        <dbReference type="EMBL" id="VVE44797.1"/>
    </source>
</evidence>
<evidence type="ECO:0000259" key="8">
    <source>
        <dbReference type="Pfam" id="PF00144"/>
    </source>
</evidence>
<evidence type="ECO:0000256" key="6">
    <source>
        <dbReference type="RuleBase" id="RU361140"/>
    </source>
</evidence>
<sequence>MTKPYLTVFAALAATAAITWMTFSTRSYAAEPQAQVQTNPRQDEIKSLVDKTITPLMARQDIPGMAVGIVFDGHAYVFNYGVADKKANTPVTSDTLFELGSVSKTFTATLAAYAQGVGALSLTDKTSRFVPELAGTPFGDVKLVNLGTHTTGGMPLQVPENVQSTHDILQYLKSWKPAKPTGTVRTYSNVSIGALGWITARAMHGDFATLVTEQVFKPLDMKHTYFRVPKDQQANYAWGYGKDGKPIRVSPGVFDEEAYGVKTTASDLLRFVRANLGQPVQDDRLRRAINATHTGYFFDKPITQDLIWEQYPYPVSVDALLDGNSARMAYEPTAVRELAPPMAPTPVAWINKTGSTNGFGAYVAFVPSKQMGIVLLANKNYAMDERIRAAHDILTTLDGGAHASSAGK</sequence>
<evidence type="ECO:0000256" key="2">
    <source>
        <dbReference type="ARBA" id="ARBA00007840"/>
    </source>
</evidence>
<evidence type="ECO:0000256" key="5">
    <source>
        <dbReference type="ARBA" id="ARBA00023251"/>
    </source>
</evidence>
<dbReference type="PANTHER" id="PTHR46825:SF8">
    <property type="entry name" value="BETA-LACTAMASE-RELATED"/>
    <property type="match status" value="1"/>
</dbReference>
<dbReference type="AlphaFoldDB" id="A0A5E4Y8T4"/>
<evidence type="ECO:0000256" key="1">
    <source>
        <dbReference type="ARBA" id="ARBA00001526"/>
    </source>
</evidence>
<dbReference type="InterPro" id="IPR050491">
    <property type="entry name" value="AmpC-like"/>
</dbReference>
<name>A0A5E4Y8T4_9BURK</name>
<dbReference type="EMBL" id="CABPSH010000016">
    <property type="protein sequence ID" value="VVE44797.1"/>
    <property type="molecule type" value="Genomic_DNA"/>
</dbReference>
<keyword evidence="10" id="KW-1185">Reference proteome</keyword>
<keyword evidence="4 6" id="KW-0378">Hydrolase</keyword>
<feature type="signal peptide" evidence="7">
    <location>
        <begin position="1"/>
        <end position="29"/>
    </location>
</feature>
<dbReference type="NCBIfam" id="NF045671">
    <property type="entry name" value="blaPNC"/>
    <property type="match status" value="1"/>
</dbReference>
<dbReference type="Gene3D" id="3.40.710.10">
    <property type="entry name" value="DD-peptidase/beta-lactamase superfamily"/>
    <property type="match status" value="1"/>
</dbReference>
<keyword evidence="7" id="KW-0732">Signal</keyword>
<comment type="catalytic activity">
    <reaction evidence="1 6">
        <text>a beta-lactam + H2O = a substituted beta-amino acid</text>
        <dbReference type="Rhea" id="RHEA:20401"/>
        <dbReference type="ChEBI" id="CHEBI:15377"/>
        <dbReference type="ChEBI" id="CHEBI:35627"/>
        <dbReference type="ChEBI" id="CHEBI:140347"/>
        <dbReference type="EC" id="3.5.2.6"/>
    </reaction>
</comment>
<evidence type="ECO:0000313" key="10">
    <source>
        <dbReference type="Proteomes" id="UP000400981"/>
    </source>
</evidence>
<accession>A0A5E4Y8T4</accession>
<dbReference type="OrthoDB" id="5377431at2"/>
<dbReference type="GO" id="GO:0030288">
    <property type="term" value="C:outer membrane-bounded periplasmic space"/>
    <property type="evidence" value="ECO:0007669"/>
    <property type="project" value="InterPro"/>
</dbReference>
<dbReference type="Proteomes" id="UP000400981">
    <property type="component" value="Unassembled WGS sequence"/>
</dbReference>
<dbReference type="NCBIfam" id="NF033085">
    <property type="entry name" value="bla_class_C"/>
    <property type="match status" value="1"/>
</dbReference>
<feature type="domain" description="Beta-lactamase-related" evidence="8">
    <location>
        <begin position="49"/>
        <end position="392"/>
    </location>
</feature>
<reference evidence="9 10" key="1">
    <citation type="submission" date="2019-08" db="EMBL/GenBank/DDBJ databases">
        <authorList>
            <person name="Peeters C."/>
        </authorList>
    </citation>
    <scope>NUCLEOTIDE SEQUENCE [LARGE SCALE GENOMIC DNA]</scope>
    <source>
        <strain evidence="9 10">LMG 31012</strain>
    </source>
</reference>
<gene>
    <name evidence="9" type="primary">ampC</name>
    <name evidence="9" type="ORF">PEP31012_04379</name>
</gene>
<dbReference type="GO" id="GO:0008800">
    <property type="term" value="F:beta-lactamase activity"/>
    <property type="evidence" value="ECO:0007669"/>
    <property type="project" value="UniProtKB-UniRule"/>
</dbReference>
<evidence type="ECO:0000256" key="7">
    <source>
        <dbReference type="SAM" id="SignalP"/>
    </source>
</evidence>